<dbReference type="STRING" id="1346791.M529_13920"/>
<keyword evidence="2" id="KW-1185">Reference proteome</keyword>
<dbReference type="SUPFAM" id="SSF52540">
    <property type="entry name" value="P-loop containing nucleoside triphosphate hydrolases"/>
    <property type="match status" value="1"/>
</dbReference>
<evidence type="ECO:0000313" key="1">
    <source>
        <dbReference type="EMBL" id="EQB31564.1"/>
    </source>
</evidence>
<dbReference type="InterPro" id="IPR027417">
    <property type="entry name" value="P-loop_NTPase"/>
</dbReference>
<evidence type="ECO:0000313" key="2">
    <source>
        <dbReference type="Proteomes" id="UP000015523"/>
    </source>
</evidence>
<dbReference type="OrthoDB" id="7596739at2"/>
<dbReference type="AlphaFoldDB" id="T0K4J9"/>
<dbReference type="EMBL" id="AUWY01000096">
    <property type="protein sequence ID" value="EQB31564.1"/>
    <property type="molecule type" value="Genomic_DNA"/>
</dbReference>
<dbReference type="PATRIC" id="fig|1346791.3.peg.2678"/>
<protein>
    <recommendedName>
        <fullName evidence="3">Sulfotransferase domain-containing protein</fullName>
    </recommendedName>
</protein>
<reference evidence="1 2" key="1">
    <citation type="journal article" date="2013" name="Genome Announc.">
        <title>Draft Genome Sequence of Sphingobium ummariense Strain RL-3, a Hexachlorocyclohexane-Degrading Bacterium.</title>
        <authorList>
            <person name="Kohli P."/>
            <person name="Dua A."/>
            <person name="Sangwan N."/>
            <person name="Oldach P."/>
            <person name="Khurana J.P."/>
            <person name="Lal R."/>
        </authorList>
    </citation>
    <scope>NUCLEOTIDE SEQUENCE [LARGE SCALE GENOMIC DNA]</scope>
    <source>
        <strain evidence="1 2">RL-3</strain>
    </source>
</reference>
<comment type="caution">
    <text evidence="1">The sequence shown here is derived from an EMBL/GenBank/DDBJ whole genome shotgun (WGS) entry which is preliminary data.</text>
</comment>
<gene>
    <name evidence="1" type="ORF">M529_13920</name>
</gene>
<dbReference type="Gene3D" id="3.40.50.300">
    <property type="entry name" value="P-loop containing nucleotide triphosphate hydrolases"/>
    <property type="match status" value="1"/>
</dbReference>
<sequence>MKCILHIGTEKTGTTLIQEWLYHNKDALQKQGVGLSSVIAYPNNRKLVAYFQNHYDDFCRNHKITNEAEKAEFFKGLLDDFRNEVEGLKGKCDRFVITSEHFHSRLIDIDSIYRLKEFLSSIFDEIIVVCYFREQSAVRTSLYSTAIRGGFAGTIADFQRDVDDSNHYYNYYEMFSKWREVFGAEALRPTIFGKSNFVDGDIRVDLLKKINPDIAVETMDYTVEKANEKIPPLAAAVMSSVNAIVQTDASDMALRKIRNKVNRLASRMTDLQIGENIDPDNIAFYDRFYESNKLFFKEFFNQEDGCFNRPIQMKQSLIIEDMVGFVSTLTRELLTIAISERTTEAARRPPSKRPA</sequence>
<dbReference type="RefSeq" id="WP_021318572.1">
    <property type="nucleotide sequence ID" value="NZ_AUWY01000096.1"/>
</dbReference>
<proteinExistence type="predicted"/>
<organism evidence="1 2">
    <name type="scientific">Sphingobium ummariense RL-3</name>
    <dbReference type="NCBI Taxonomy" id="1346791"/>
    <lineage>
        <taxon>Bacteria</taxon>
        <taxon>Pseudomonadati</taxon>
        <taxon>Pseudomonadota</taxon>
        <taxon>Alphaproteobacteria</taxon>
        <taxon>Sphingomonadales</taxon>
        <taxon>Sphingomonadaceae</taxon>
        <taxon>Sphingobium</taxon>
    </lineage>
</organism>
<dbReference type="eggNOG" id="ENOG5033B5H">
    <property type="taxonomic scope" value="Bacteria"/>
</dbReference>
<evidence type="ECO:0008006" key="3">
    <source>
        <dbReference type="Google" id="ProtNLM"/>
    </source>
</evidence>
<dbReference type="Proteomes" id="UP000015523">
    <property type="component" value="Unassembled WGS sequence"/>
</dbReference>
<name>T0K4J9_9SPHN</name>
<accession>T0K4J9</accession>